<dbReference type="Proteomes" id="UP000054937">
    <property type="component" value="Unassembled WGS sequence"/>
</dbReference>
<accession>A0A0V0QR37</accession>
<keyword evidence="6 8" id="KW-0503">Monooxygenase</keyword>
<reference evidence="9 10" key="1">
    <citation type="journal article" date="2015" name="Sci. Rep.">
        <title>Genome of the facultative scuticociliatosis pathogen Pseudocohnilembus persalinus provides insight into its virulence through horizontal gene transfer.</title>
        <authorList>
            <person name="Xiong J."/>
            <person name="Wang G."/>
            <person name="Cheng J."/>
            <person name="Tian M."/>
            <person name="Pan X."/>
            <person name="Warren A."/>
            <person name="Jiang C."/>
            <person name="Yuan D."/>
            <person name="Miao W."/>
        </authorList>
    </citation>
    <scope>NUCLEOTIDE SEQUENCE [LARGE SCALE GENOMIC DNA]</scope>
    <source>
        <strain evidence="9">36N120E</strain>
    </source>
</reference>
<dbReference type="OMA" id="ASTHPMP"/>
<dbReference type="GO" id="GO:0005506">
    <property type="term" value="F:iron ion binding"/>
    <property type="evidence" value="ECO:0007669"/>
    <property type="project" value="InterPro"/>
</dbReference>
<dbReference type="SUPFAM" id="SSF48264">
    <property type="entry name" value="Cytochrome P450"/>
    <property type="match status" value="1"/>
</dbReference>
<evidence type="ECO:0000256" key="5">
    <source>
        <dbReference type="ARBA" id="ARBA00023004"/>
    </source>
</evidence>
<dbReference type="Gene3D" id="1.10.630.10">
    <property type="entry name" value="Cytochrome P450"/>
    <property type="match status" value="1"/>
</dbReference>
<dbReference type="InParanoid" id="A0A0V0QR37"/>
<organism evidence="9 10">
    <name type="scientific">Pseudocohnilembus persalinus</name>
    <name type="common">Ciliate</name>
    <dbReference type="NCBI Taxonomy" id="266149"/>
    <lineage>
        <taxon>Eukaryota</taxon>
        <taxon>Sar</taxon>
        <taxon>Alveolata</taxon>
        <taxon>Ciliophora</taxon>
        <taxon>Intramacronucleata</taxon>
        <taxon>Oligohymenophorea</taxon>
        <taxon>Scuticociliatia</taxon>
        <taxon>Philasterida</taxon>
        <taxon>Pseudocohnilembidae</taxon>
        <taxon>Pseudocohnilembus</taxon>
    </lineage>
</organism>
<dbReference type="InterPro" id="IPR036396">
    <property type="entry name" value="Cyt_P450_sf"/>
</dbReference>
<proteinExistence type="inferred from homology"/>
<evidence type="ECO:0000256" key="7">
    <source>
        <dbReference type="PIRSR" id="PIRSR602401-1"/>
    </source>
</evidence>
<evidence type="ECO:0000256" key="3">
    <source>
        <dbReference type="ARBA" id="ARBA00022723"/>
    </source>
</evidence>
<keyword evidence="5 7" id="KW-0408">Iron</keyword>
<keyword evidence="10" id="KW-1185">Reference proteome</keyword>
<dbReference type="PRINTS" id="PR00385">
    <property type="entry name" value="P450"/>
</dbReference>
<comment type="caution">
    <text evidence="9">The sequence shown here is derived from an EMBL/GenBank/DDBJ whole genome shotgun (WGS) entry which is preliminary data.</text>
</comment>
<dbReference type="PROSITE" id="PS00086">
    <property type="entry name" value="CYTOCHROME_P450"/>
    <property type="match status" value="1"/>
</dbReference>
<name>A0A0V0QR37_PSEPJ</name>
<dbReference type="InterPro" id="IPR050196">
    <property type="entry name" value="Cytochrome_P450_Monoox"/>
</dbReference>
<feature type="binding site" description="axial binding residue" evidence="7">
    <location>
        <position position="424"/>
    </location>
    <ligand>
        <name>heme</name>
        <dbReference type="ChEBI" id="CHEBI:30413"/>
    </ligand>
    <ligandPart>
        <name>Fe</name>
        <dbReference type="ChEBI" id="CHEBI:18248"/>
    </ligandPart>
</feature>
<sequence length="536" mass="63326">MQIKKQLGNKVYYYYFPLFGAYRLPYSRKYICHFQPECRAIISTHWDQLNITLLTPEGVQGLCVQNLDSYQKYLPIIMINEIEKSLLLTEGLKWKHQKQMIRILNFETMKNYTLPIVEKVYNDNFYELSKSLYEDKNQVLQVVKLGRKMQSEIAVKQFFCDNIAEKNINGKPVAAQLSAFVEDSKRASYIKFLQTKEERELYYRGKEIKRILKQSVLERYNQVINDQNLLNKYNLTDNLILDYINQQNLPKQEIKKIPKHKLIDLDEVVDQSMGMYIAALDNAGVFFGNLMFTIARYKDSIKIIKQEIDEIFPEFNALQSPQQDFQPQLRVEKLNKLEKTTLFIKESLRLYNSSPGMFPRIAIKENIIDGIKVPLNGIIQISWNSYTMNPNYFQNPHMFDFSRYKAPSQQNKYLTPFSLGRRGCIGENMSMFEIKMLFVMYVKYFDIEQNTDVYPDFQQCGLTINPVEENLVLIRKKPQYLFKSNFKGIQIDQSNEKINDQQKIYNENTILPESEFLQKPVQTDDDIFDEDENQQD</sequence>
<keyword evidence="4 8" id="KW-0560">Oxidoreductase</keyword>
<protein>
    <submittedName>
        <fullName evidence="9">Cytochrome P450</fullName>
    </submittedName>
</protein>
<evidence type="ECO:0000256" key="2">
    <source>
        <dbReference type="ARBA" id="ARBA00022617"/>
    </source>
</evidence>
<evidence type="ECO:0000256" key="6">
    <source>
        <dbReference type="ARBA" id="ARBA00023033"/>
    </source>
</evidence>
<comment type="similarity">
    <text evidence="1 8">Belongs to the cytochrome P450 family.</text>
</comment>
<dbReference type="GO" id="GO:0020037">
    <property type="term" value="F:heme binding"/>
    <property type="evidence" value="ECO:0007669"/>
    <property type="project" value="InterPro"/>
</dbReference>
<evidence type="ECO:0000256" key="4">
    <source>
        <dbReference type="ARBA" id="ARBA00023002"/>
    </source>
</evidence>
<gene>
    <name evidence="9" type="ORF">PPERSA_11787</name>
</gene>
<dbReference type="GO" id="GO:0016705">
    <property type="term" value="F:oxidoreductase activity, acting on paired donors, with incorporation or reduction of molecular oxygen"/>
    <property type="evidence" value="ECO:0007669"/>
    <property type="project" value="InterPro"/>
</dbReference>
<evidence type="ECO:0000256" key="1">
    <source>
        <dbReference type="ARBA" id="ARBA00010617"/>
    </source>
</evidence>
<dbReference type="InterPro" id="IPR002401">
    <property type="entry name" value="Cyt_P450_E_grp-I"/>
</dbReference>
<keyword evidence="2 7" id="KW-0349">Heme</keyword>
<evidence type="ECO:0000313" key="9">
    <source>
        <dbReference type="EMBL" id="KRX04731.1"/>
    </source>
</evidence>
<dbReference type="OrthoDB" id="1372046at2759"/>
<comment type="cofactor">
    <cofactor evidence="7">
        <name>heme</name>
        <dbReference type="ChEBI" id="CHEBI:30413"/>
    </cofactor>
</comment>
<keyword evidence="3 7" id="KW-0479">Metal-binding</keyword>
<dbReference type="PANTHER" id="PTHR24291">
    <property type="entry name" value="CYTOCHROME P450 FAMILY 4"/>
    <property type="match status" value="1"/>
</dbReference>
<dbReference type="InterPro" id="IPR001128">
    <property type="entry name" value="Cyt_P450"/>
</dbReference>
<dbReference type="GO" id="GO:0004497">
    <property type="term" value="F:monooxygenase activity"/>
    <property type="evidence" value="ECO:0007669"/>
    <property type="project" value="UniProtKB-KW"/>
</dbReference>
<dbReference type="EMBL" id="LDAU01000111">
    <property type="protein sequence ID" value="KRX04731.1"/>
    <property type="molecule type" value="Genomic_DNA"/>
</dbReference>
<dbReference type="PANTHER" id="PTHR24291:SF50">
    <property type="entry name" value="BIFUNCTIONAL ALBAFLAVENONE MONOOXYGENASE_TERPENE SYNTHASE"/>
    <property type="match status" value="1"/>
</dbReference>
<dbReference type="PRINTS" id="PR00463">
    <property type="entry name" value="EP450I"/>
</dbReference>
<dbReference type="Pfam" id="PF00067">
    <property type="entry name" value="p450"/>
    <property type="match status" value="1"/>
</dbReference>
<dbReference type="AlphaFoldDB" id="A0A0V0QR37"/>
<evidence type="ECO:0000256" key="8">
    <source>
        <dbReference type="RuleBase" id="RU000461"/>
    </source>
</evidence>
<dbReference type="InterPro" id="IPR017972">
    <property type="entry name" value="Cyt_P450_CS"/>
</dbReference>
<evidence type="ECO:0000313" key="10">
    <source>
        <dbReference type="Proteomes" id="UP000054937"/>
    </source>
</evidence>